<organism evidence="2 3">
    <name type="scientific">Clostridium celatum DSM 1785</name>
    <dbReference type="NCBI Taxonomy" id="545697"/>
    <lineage>
        <taxon>Bacteria</taxon>
        <taxon>Bacillati</taxon>
        <taxon>Bacillota</taxon>
        <taxon>Clostridia</taxon>
        <taxon>Eubacteriales</taxon>
        <taxon>Clostridiaceae</taxon>
        <taxon>Clostridium</taxon>
    </lineage>
</organism>
<dbReference type="GO" id="GO:0016020">
    <property type="term" value="C:membrane"/>
    <property type="evidence" value="ECO:0007669"/>
    <property type="project" value="InterPro"/>
</dbReference>
<dbReference type="STRING" id="545697.HMPREF0216_01571"/>
<name>L1QG76_9CLOT</name>
<dbReference type="EMBL" id="AMEZ01000048">
    <property type="protein sequence ID" value="EKY26968.1"/>
    <property type="molecule type" value="Genomic_DNA"/>
</dbReference>
<dbReference type="PATRIC" id="fig|545697.3.peg.1546"/>
<keyword evidence="1" id="KW-0472">Membrane</keyword>
<proteinExistence type="predicted"/>
<dbReference type="OrthoDB" id="283553at2"/>
<keyword evidence="1" id="KW-1133">Transmembrane helix</keyword>
<reference evidence="2 3" key="1">
    <citation type="submission" date="2012-05" db="EMBL/GenBank/DDBJ databases">
        <authorList>
            <person name="Weinstock G."/>
            <person name="Sodergren E."/>
            <person name="Lobos E.A."/>
            <person name="Fulton L."/>
            <person name="Fulton R."/>
            <person name="Courtney L."/>
            <person name="Fronick C."/>
            <person name="O'Laughlin M."/>
            <person name="Godfrey J."/>
            <person name="Wilson R.M."/>
            <person name="Miner T."/>
            <person name="Farmer C."/>
            <person name="Delehaunty K."/>
            <person name="Cordes M."/>
            <person name="Minx P."/>
            <person name="Tomlinson C."/>
            <person name="Chen J."/>
            <person name="Wollam A."/>
            <person name="Pepin K.H."/>
            <person name="Bhonagiri V."/>
            <person name="Zhang X."/>
            <person name="Suruliraj S."/>
            <person name="Warren W."/>
            <person name="Mitreva M."/>
            <person name="Mardis E.R."/>
            <person name="Wilson R.K."/>
        </authorList>
    </citation>
    <scope>NUCLEOTIDE SEQUENCE [LARGE SCALE GENOMIC DNA]</scope>
    <source>
        <strain evidence="2 3">DSM 1785</strain>
    </source>
</reference>
<keyword evidence="3" id="KW-1185">Reference proteome</keyword>
<comment type="caution">
    <text evidence="2">The sequence shown here is derived from an EMBL/GenBank/DDBJ whole genome shotgun (WGS) entry which is preliminary data.</text>
</comment>
<evidence type="ECO:0000313" key="2">
    <source>
        <dbReference type="EMBL" id="EKY26968.1"/>
    </source>
</evidence>
<dbReference type="InterPro" id="IPR003425">
    <property type="entry name" value="CCB3/YggT"/>
</dbReference>
<dbReference type="Pfam" id="PF02325">
    <property type="entry name" value="CCB3_YggT"/>
    <property type="match status" value="1"/>
</dbReference>
<evidence type="ECO:0008006" key="4">
    <source>
        <dbReference type="Google" id="ProtNLM"/>
    </source>
</evidence>
<feature type="transmembrane region" description="Helical" evidence="1">
    <location>
        <begin position="38"/>
        <end position="58"/>
    </location>
</feature>
<evidence type="ECO:0000313" key="3">
    <source>
        <dbReference type="Proteomes" id="UP000010420"/>
    </source>
</evidence>
<dbReference type="Proteomes" id="UP000010420">
    <property type="component" value="Unassembled WGS sequence"/>
</dbReference>
<dbReference type="AlphaFoldDB" id="L1QG76"/>
<protein>
    <recommendedName>
        <fullName evidence="4">YGGT family protein</fullName>
    </recommendedName>
</protein>
<accession>L1QG76</accession>
<evidence type="ECO:0000256" key="1">
    <source>
        <dbReference type="SAM" id="Phobius"/>
    </source>
</evidence>
<sequence>MSYIPNLRQSQVYKIITSFNYPILEPFRRVQEKFFGQMMLDFSPVLAIMFLSLIKGLLLG</sequence>
<keyword evidence="1" id="KW-0812">Transmembrane</keyword>
<dbReference type="HOGENOM" id="CLU_136788_1_1_9"/>
<gene>
    <name evidence="2" type="ORF">HMPREF0216_01571</name>
</gene>